<evidence type="ECO:0000313" key="6">
    <source>
        <dbReference type="Proteomes" id="UP001595993"/>
    </source>
</evidence>
<comment type="catalytic activity">
    <reaction evidence="3">
        <text>uridine + phosphate = alpha-D-ribose 1-phosphate + uracil</text>
        <dbReference type="Rhea" id="RHEA:24388"/>
        <dbReference type="ChEBI" id="CHEBI:16704"/>
        <dbReference type="ChEBI" id="CHEBI:17568"/>
        <dbReference type="ChEBI" id="CHEBI:43474"/>
        <dbReference type="ChEBI" id="CHEBI:57720"/>
        <dbReference type="EC" id="2.4.2.3"/>
    </reaction>
</comment>
<dbReference type="PANTHER" id="PTHR43691">
    <property type="entry name" value="URIDINE PHOSPHORYLASE"/>
    <property type="match status" value="1"/>
</dbReference>
<evidence type="ECO:0000313" key="5">
    <source>
        <dbReference type="EMBL" id="MFC4611397.1"/>
    </source>
</evidence>
<dbReference type="SUPFAM" id="SSF53167">
    <property type="entry name" value="Purine and uridine phosphorylases"/>
    <property type="match status" value="1"/>
</dbReference>
<dbReference type="Pfam" id="PF01048">
    <property type="entry name" value="PNP_UDP_1"/>
    <property type="match status" value="1"/>
</dbReference>
<feature type="domain" description="Nucleoside phosphorylase" evidence="4">
    <location>
        <begin position="32"/>
        <end position="210"/>
    </location>
</feature>
<dbReference type="InterPro" id="IPR035994">
    <property type="entry name" value="Nucleoside_phosphorylase_sf"/>
</dbReference>
<dbReference type="EMBL" id="JBHSFE010000022">
    <property type="protein sequence ID" value="MFC4611397.1"/>
    <property type="molecule type" value="Genomic_DNA"/>
</dbReference>
<keyword evidence="6" id="KW-1185">Reference proteome</keyword>
<proteinExistence type="predicted"/>
<evidence type="ECO:0000256" key="1">
    <source>
        <dbReference type="ARBA" id="ARBA00011888"/>
    </source>
</evidence>
<dbReference type="InterPro" id="IPR000845">
    <property type="entry name" value="Nucleoside_phosphorylase_d"/>
</dbReference>
<dbReference type="PANTHER" id="PTHR43691:SF11">
    <property type="entry name" value="FI09636P-RELATED"/>
    <property type="match status" value="1"/>
</dbReference>
<name>A0ABV9GBC1_9ACTN</name>
<dbReference type="Proteomes" id="UP001595993">
    <property type="component" value="Unassembled WGS sequence"/>
</dbReference>
<dbReference type="CDD" id="cd09007">
    <property type="entry name" value="NP-I_spr0068"/>
    <property type="match status" value="1"/>
</dbReference>
<dbReference type="EC" id="2.4.2.3" evidence="1"/>
<dbReference type="Gene3D" id="3.40.50.1580">
    <property type="entry name" value="Nucleoside phosphorylase domain"/>
    <property type="match status" value="1"/>
</dbReference>
<accession>A0ABV9GBC1</accession>
<gene>
    <name evidence="5" type="ORF">ACFO9E_26915</name>
</gene>
<sequence length="225" mass="23734">MSEGAVLVYSVKLMRQILERHEASERHVGPGYLNVHDVKVPGGRVALAGGFGIGGPAAATAMEEMVGAGARRIVSIGGAGGLHPAQTIGDLVVCDRAVRDEGVSYHYLPPDERYVRPDAALTARLLEAVEQRADGVVAGGTWTTDAPYRETREEVLHYRAEGVLTVEMEAASLAAVALHRGVEFATAFAVMDSLAEESWRPEGLGHPDAVAALNILFDAAAAVLV</sequence>
<comment type="caution">
    <text evidence="5">The sequence shown here is derived from an EMBL/GenBank/DDBJ whole genome shotgun (WGS) entry which is preliminary data.</text>
</comment>
<reference evidence="6" key="1">
    <citation type="journal article" date="2019" name="Int. J. Syst. Evol. Microbiol.">
        <title>The Global Catalogue of Microorganisms (GCM) 10K type strain sequencing project: providing services to taxonomists for standard genome sequencing and annotation.</title>
        <authorList>
            <consortium name="The Broad Institute Genomics Platform"/>
            <consortium name="The Broad Institute Genome Sequencing Center for Infectious Disease"/>
            <person name="Wu L."/>
            <person name="Ma J."/>
        </authorList>
    </citation>
    <scope>NUCLEOTIDE SEQUENCE [LARGE SCALE GENOMIC DNA]</scope>
    <source>
        <strain evidence="6">CGMCC 4.7139</strain>
    </source>
</reference>
<evidence type="ECO:0000256" key="3">
    <source>
        <dbReference type="ARBA" id="ARBA00048447"/>
    </source>
</evidence>
<dbReference type="RefSeq" id="WP_381200456.1">
    <property type="nucleotide sequence ID" value="NZ_JBHSFE010000022.1"/>
</dbReference>
<organism evidence="5 6">
    <name type="scientific">Streptomyces maoxianensis</name>
    <dbReference type="NCBI Taxonomy" id="1459942"/>
    <lineage>
        <taxon>Bacteria</taxon>
        <taxon>Bacillati</taxon>
        <taxon>Actinomycetota</taxon>
        <taxon>Actinomycetes</taxon>
        <taxon>Kitasatosporales</taxon>
        <taxon>Streptomycetaceae</taxon>
        <taxon>Streptomyces</taxon>
    </lineage>
</organism>
<protein>
    <recommendedName>
        <fullName evidence="2">Uridine phosphorylase</fullName>
        <ecNumber evidence="1">2.4.2.3</ecNumber>
    </recommendedName>
</protein>
<evidence type="ECO:0000259" key="4">
    <source>
        <dbReference type="Pfam" id="PF01048"/>
    </source>
</evidence>
<evidence type="ECO:0000256" key="2">
    <source>
        <dbReference type="ARBA" id="ARBA00021980"/>
    </source>
</evidence>